<evidence type="ECO:0000256" key="2">
    <source>
        <dbReference type="SAM" id="Phobius"/>
    </source>
</evidence>
<proteinExistence type="predicted"/>
<dbReference type="SUPFAM" id="SSF52540">
    <property type="entry name" value="P-loop containing nucleoside triphosphate hydrolases"/>
    <property type="match status" value="1"/>
</dbReference>
<reference evidence="4" key="1">
    <citation type="submission" date="2021-03" db="EMBL/GenBank/DDBJ databases">
        <title>Streptomyces strains.</title>
        <authorList>
            <person name="Lund M.B."/>
            <person name="Toerring T."/>
        </authorList>
    </citation>
    <scope>NUCLEOTIDE SEQUENCE</scope>
    <source>
        <strain evidence="4">JCM 4242</strain>
    </source>
</reference>
<organism evidence="4 5">
    <name type="scientific">Streptomyces triculaminicus</name>
    <dbReference type="NCBI Taxonomy" id="2816232"/>
    <lineage>
        <taxon>Bacteria</taxon>
        <taxon>Bacillati</taxon>
        <taxon>Actinomycetota</taxon>
        <taxon>Actinomycetes</taxon>
        <taxon>Kitasatosporales</taxon>
        <taxon>Streptomycetaceae</taxon>
        <taxon>Streptomyces</taxon>
    </lineage>
</organism>
<evidence type="ECO:0000256" key="1">
    <source>
        <dbReference type="SAM" id="MobiDB-lite"/>
    </source>
</evidence>
<evidence type="ECO:0000259" key="3">
    <source>
        <dbReference type="PROSITE" id="PS50837"/>
    </source>
</evidence>
<feature type="transmembrane region" description="Helical" evidence="2">
    <location>
        <begin position="31"/>
        <end position="53"/>
    </location>
</feature>
<keyword evidence="2" id="KW-1133">Transmembrane helix</keyword>
<dbReference type="AlphaFoldDB" id="A0A939FPI5"/>
<feature type="transmembrane region" description="Helical" evidence="2">
    <location>
        <begin position="524"/>
        <end position="546"/>
    </location>
</feature>
<keyword evidence="2" id="KW-0812">Transmembrane</keyword>
<keyword evidence="2" id="KW-0472">Membrane</keyword>
<feature type="transmembrane region" description="Helical" evidence="2">
    <location>
        <begin position="497"/>
        <end position="518"/>
    </location>
</feature>
<sequence>MRWRWMVTWALCAAVMCGLLLVWPLRDPARISAAAAVLSAVVALFGVLSVWAWRAGRGRVHSSSGQAADAVEVLARTVRRQWEEEAILRQLYDPAPLPLAWSDCSHPGVSDHRQLVGTAVVCRAGDPQELAAAFGSLPRRRLVVLGAGGSGKTTFTVLLLLALLRTRTTDDPVPVLFSLSSFDPARESARNWLRRRIAADYPAIADTETYGASVIEDLLTEHRLIPVLDGLDELPERRRAAALASLNDTLPSDAPLVLTCRTADYVRAVTESGILTGAAVLEPAPVRTSDALALLRLATPPESGRQHGWNALAEHLDHHPQAPAAQALTSPLMVALARSVYADNDGDPAELVDTRSFSTPADIERHLLGALVPTLYRRARRQSPTRSWDPRQAQGYLAHLAAGMHAQGTYDLMWWQLYRWTPALAGPWRRAWTWTSIACAGLLLATSFLVMVQDVPSWPEALRWFPQSVLESFVFVPVLALSGLIATRERSLPRASAVAAVISLSGGLALPPSTWWYYRGASGPVLVASIGFLCFSLWLVMLGAGLPSPPRTPSRSSPARRHWGRQAIRALVLVVGVAVISVTVFASYTIAGYEAVLPLGTVPWGLVIGTVAGVSLAALDWVRDPSTADDVATAASSVQADRLVSLISGAACAVVFVIPDAAMRAVPWVPADPLRTTMFAAVVGLFHGGIMGFVVALAAHSWPHYTVARLLLAARGKLPWRLQAFLADAHRLGILRQVGPGYQFRHARLQQHLATHPGLPAPEHLSGRIVPAPRRRPPRDVRSGNRSARARDRSPLMPVRHRVP</sequence>
<dbReference type="EMBL" id="JAFMOF010000002">
    <property type="protein sequence ID" value="MBO0654514.1"/>
    <property type="molecule type" value="Genomic_DNA"/>
</dbReference>
<dbReference type="Gene3D" id="3.40.50.300">
    <property type="entry name" value="P-loop containing nucleotide triphosphate hydrolases"/>
    <property type="match status" value="1"/>
</dbReference>
<feature type="domain" description="NACHT" evidence="3">
    <location>
        <begin position="140"/>
        <end position="262"/>
    </location>
</feature>
<dbReference type="InterPro" id="IPR007111">
    <property type="entry name" value="NACHT_NTPase"/>
</dbReference>
<feature type="transmembrane region" description="Helical" evidence="2">
    <location>
        <begin position="643"/>
        <end position="666"/>
    </location>
</feature>
<dbReference type="Pfam" id="PF05729">
    <property type="entry name" value="NACHT"/>
    <property type="match status" value="1"/>
</dbReference>
<name>A0A939FPI5_9ACTN</name>
<dbReference type="InterPro" id="IPR027417">
    <property type="entry name" value="P-loop_NTPase"/>
</dbReference>
<feature type="transmembrane region" description="Helical" evidence="2">
    <location>
        <begin position="678"/>
        <end position="699"/>
    </location>
</feature>
<evidence type="ECO:0000313" key="5">
    <source>
        <dbReference type="Proteomes" id="UP000664781"/>
    </source>
</evidence>
<feature type="transmembrane region" description="Helical" evidence="2">
    <location>
        <begin position="431"/>
        <end position="452"/>
    </location>
</feature>
<dbReference type="RefSeq" id="WP_207247652.1">
    <property type="nucleotide sequence ID" value="NZ_JAFMOF010000002.1"/>
</dbReference>
<feature type="region of interest" description="Disordered" evidence="1">
    <location>
        <begin position="755"/>
        <end position="804"/>
    </location>
</feature>
<feature type="compositionally biased region" description="Basic and acidic residues" evidence="1">
    <location>
        <begin position="778"/>
        <end position="794"/>
    </location>
</feature>
<comment type="caution">
    <text evidence="4">The sequence shown here is derived from an EMBL/GenBank/DDBJ whole genome shotgun (WGS) entry which is preliminary data.</text>
</comment>
<dbReference type="PROSITE" id="PS50837">
    <property type="entry name" value="NACHT"/>
    <property type="match status" value="1"/>
</dbReference>
<feature type="transmembrane region" description="Helical" evidence="2">
    <location>
        <begin position="7"/>
        <end position="25"/>
    </location>
</feature>
<keyword evidence="5" id="KW-1185">Reference proteome</keyword>
<protein>
    <submittedName>
        <fullName evidence="4">NACHT domain-containing protein</fullName>
    </submittedName>
</protein>
<feature type="transmembrane region" description="Helical" evidence="2">
    <location>
        <begin position="464"/>
        <end position="485"/>
    </location>
</feature>
<evidence type="ECO:0000313" key="4">
    <source>
        <dbReference type="EMBL" id="MBO0654514.1"/>
    </source>
</evidence>
<feature type="transmembrane region" description="Helical" evidence="2">
    <location>
        <begin position="602"/>
        <end position="622"/>
    </location>
</feature>
<accession>A0A939FPI5</accession>
<dbReference type="Proteomes" id="UP000664781">
    <property type="component" value="Unassembled WGS sequence"/>
</dbReference>
<feature type="transmembrane region" description="Helical" evidence="2">
    <location>
        <begin position="567"/>
        <end position="590"/>
    </location>
</feature>
<gene>
    <name evidence="4" type="ORF">J1792_17515</name>
</gene>